<dbReference type="Proteomes" id="UP000183365">
    <property type="component" value="Unassembled WGS sequence"/>
</dbReference>
<feature type="region of interest" description="Disordered" evidence="9">
    <location>
        <begin position="1"/>
        <end position="33"/>
    </location>
</feature>
<dbReference type="PANTHER" id="PTHR18934:SF91">
    <property type="entry name" value="PRE-MRNA-SPLICING FACTOR ATP-DEPENDENT RNA HELICASE PRP16"/>
    <property type="match status" value="1"/>
</dbReference>
<dbReference type="OrthoDB" id="10253254at2759"/>
<dbReference type="CDD" id="cd18791">
    <property type="entry name" value="SF2_C_RHA"/>
    <property type="match status" value="1"/>
</dbReference>
<dbReference type="GO" id="GO:0016787">
    <property type="term" value="F:hydrolase activity"/>
    <property type="evidence" value="ECO:0007669"/>
    <property type="project" value="UniProtKB-KW"/>
</dbReference>
<dbReference type="Pfam" id="PF00271">
    <property type="entry name" value="Helicase_C"/>
    <property type="match status" value="1"/>
</dbReference>
<dbReference type="SUPFAM" id="SSF52540">
    <property type="entry name" value="P-loop containing nucleoside triphosphate hydrolases"/>
    <property type="match status" value="1"/>
</dbReference>
<keyword evidence="4" id="KW-0378">Hydrolase</keyword>
<evidence type="ECO:0000256" key="4">
    <source>
        <dbReference type="ARBA" id="ARBA00022801"/>
    </source>
</evidence>
<proteinExistence type="inferred from homology"/>
<gene>
    <name evidence="12" type="ORF">HGUI_02784</name>
</gene>
<keyword evidence="3" id="KW-0547">Nucleotide-binding</keyword>
<feature type="domain" description="Helicase C-terminal" evidence="11">
    <location>
        <begin position="518"/>
        <end position="699"/>
    </location>
</feature>
<dbReference type="InterPro" id="IPR007502">
    <property type="entry name" value="Helicase-assoc_dom"/>
</dbReference>
<comment type="similarity">
    <text evidence="7">Belongs to the DEAD box helicase family. DEAH subfamily. PRP16 sub-subfamily.</text>
</comment>
<evidence type="ECO:0000256" key="6">
    <source>
        <dbReference type="ARBA" id="ARBA00022840"/>
    </source>
</evidence>
<dbReference type="InterPro" id="IPR011545">
    <property type="entry name" value="DEAD/DEAH_box_helicase_dom"/>
</dbReference>
<evidence type="ECO:0000256" key="9">
    <source>
        <dbReference type="SAM" id="MobiDB-lite"/>
    </source>
</evidence>
<dbReference type="FunFam" id="3.40.50.300:FF:000145">
    <property type="entry name" value="probable ATP-dependent RNA helicase DHX40"/>
    <property type="match status" value="1"/>
</dbReference>
<evidence type="ECO:0000313" key="13">
    <source>
        <dbReference type="Proteomes" id="UP000183365"/>
    </source>
</evidence>
<evidence type="ECO:0000259" key="11">
    <source>
        <dbReference type="PROSITE" id="PS51194"/>
    </source>
</evidence>
<dbReference type="Pfam" id="PF07717">
    <property type="entry name" value="OB_NTP_bind"/>
    <property type="match status" value="1"/>
</dbReference>
<dbReference type="PROSITE" id="PS51192">
    <property type="entry name" value="HELICASE_ATP_BIND_1"/>
    <property type="match status" value="1"/>
</dbReference>
<dbReference type="Pfam" id="PF04408">
    <property type="entry name" value="WHD_HA2"/>
    <property type="match status" value="1"/>
</dbReference>
<feature type="compositionally biased region" description="Basic and acidic residues" evidence="9">
    <location>
        <begin position="9"/>
        <end position="23"/>
    </location>
</feature>
<feature type="compositionally biased region" description="Basic and acidic residues" evidence="9">
    <location>
        <begin position="269"/>
        <end position="281"/>
    </location>
</feature>
<evidence type="ECO:0000313" key="12">
    <source>
        <dbReference type="EMBL" id="SGZ40584.1"/>
    </source>
</evidence>
<feature type="domain" description="Helicase ATP-binding" evidence="10">
    <location>
        <begin position="335"/>
        <end position="496"/>
    </location>
</feature>
<dbReference type="Pfam" id="PF21010">
    <property type="entry name" value="HA2_C"/>
    <property type="match status" value="1"/>
</dbReference>
<evidence type="ECO:0000256" key="3">
    <source>
        <dbReference type="ARBA" id="ARBA00022741"/>
    </source>
</evidence>
<sequence length="1010" mass="117220">MKYYNQRSNNDRGRFQRKNESNKHNSNNDYLNDNSLNVEEKILRFLNLKHVLKTSNEADVVLNYIKKKFIDSLHATNYDKESTIAMFSTGGLDLQNNSLPSWKLQKLANVLYQNYESNNDIQLEKMKTVLTNNQSLKKRLDSADGNKLDKICKFLIANAEKNSNNINQWLNSFGLGDSVNEIKSILFPRDISAKTKRHQDENEEEIVILKDTSHKKQIPNFLKYNHLKQLKGDQGNNQDDGKIDYQPSLPTFSKDTHGLFTRNSTRKSGLLEDKQPKKQSTDDAGDYENLDTDLLKNMEYLKNTKIQNKSRNEKLSDISETRQRLPIYQYKQQIIDLISSNQISIIIGETGSGKTTQLCQYIHEVYKNYKIIITQPRRVAAISVSKRVNEEIEMKDKIVSGYKVRFEEKRGPETRILFMTDGILIREFLNDPLLKKYNLVIIDEAHERSLNCDIILGILKKITRIRPDLKVCVMSATLNAEMFSDFFGKCPILRIPGKTFPVELSYLPSPTYDYLTLSIDKAVDIHFNEDLDGDILIFLTGAEEIEKCVEMINEKIKNLGEFLDEDDLKKYISVLPIYSSLSQAVQDKIFIESTFRKIIVSTNIAETSLTIPNIKYVVDCGYTKINVYNPFLKIDQLKVVPVSKQQADQRMGRAGRVKPGKCYRLFTKDTYEHELLDSSVPEIQRVNLCTVVLQLKMILTIFKKMNVDVEQSVIKFPFIEPPSLIQFRNALEQLFYLNAIEDDGEEGSLTDDGKKMVQFPLDPYLSKTLLESSTLNCLREVLIIISFLNLGNTIFETMKTDKERFEFNKMFAKKFKENEYESDLLNYLKIYKEMEKNKECTDSRRRKPFAKWCEEYSINTKNMLKVVDILNQLIQISESIDLKMNSSELQKENVIKAFIKAFKINIVVKRENNKFENLMNSDKKSNKNNNRNAVSSVEDELFIHPTSSLFKKSIKNGAYLMYISLIMTKKNYMNVLTVLKPDWILEEKEFKQDTHAYKKIKLERVNIPRA</sequence>
<dbReference type="InterPro" id="IPR048333">
    <property type="entry name" value="HA2_WH"/>
</dbReference>
<feature type="region of interest" description="Disordered" evidence="9">
    <location>
        <begin position="254"/>
        <end position="288"/>
    </location>
</feature>
<dbReference type="SMART" id="SM00490">
    <property type="entry name" value="HELICc"/>
    <property type="match status" value="1"/>
</dbReference>
<name>A0A1L0B2A2_9ASCO</name>
<dbReference type="EC" id="3.6.4.13" evidence="1"/>
<dbReference type="InterPro" id="IPR014001">
    <property type="entry name" value="Helicase_ATP-bd"/>
</dbReference>
<dbReference type="InterPro" id="IPR001650">
    <property type="entry name" value="Helicase_C-like"/>
</dbReference>
<keyword evidence="13" id="KW-1185">Reference proteome</keyword>
<evidence type="ECO:0000259" key="10">
    <source>
        <dbReference type="PROSITE" id="PS51192"/>
    </source>
</evidence>
<evidence type="ECO:0000256" key="5">
    <source>
        <dbReference type="ARBA" id="ARBA00022806"/>
    </source>
</evidence>
<keyword evidence="2" id="KW-0507">mRNA processing</keyword>
<keyword evidence="5" id="KW-0347">Helicase</keyword>
<dbReference type="Pfam" id="PF00270">
    <property type="entry name" value="DEAD"/>
    <property type="match status" value="1"/>
</dbReference>
<evidence type="ECO:0000256" key="7">
    <source>
        <dbReference type="ARBA" id="ARBA00038040"/>
    </source>
</evidence>
<reference evidence="13" key="1">
    <citation type="submission" date="2016-11" db="EMBL/GenBank/DDBJ databases">
        <authorList>
            <person name="Guldener U."/>
        </authorList>
    </citation>
    <scope>NUCLEOTIDE SEQUENCE [LARGE SCALE GENOMIC DNA]</scope>
</reference>
<dbReference type="CDD" id="cd17917">
    <property type="entry name" value="DEXHc_RHA-like"/>
    <property type="match status" value="1"/>
</dbReference>
<dbReference type="GO" id="GO:0003724">
    <property type="term" value="F:RNA helicase activity"/>
    <property type="evidence" value="ECO:0007669"/>
    <property type="project" value="UniProtKB-EC"/>
</dbReference>
<dbReference type="InterPro" id="IPR027417">
    <property type="entry name" value="P-loop_NTPase"/>
</dbReference>
<dbReference type="PROSITE" id="PS51194">
    <property type="entry name" value="HELICASE_CTER"/>
    <property type="match status" value="1"/>
</dbReference>
<dbReference type="FunFam" id="3.40.50.300:FF:000615">
    <property type="entry name" value="pre-mRNA-splicing factor ATP-dependent RNA helicase DEAH7"/>
    <property type="match status" value="1"/>
</dbReference>
<dbReference type="AlphaFoldDB" id="A0A1L0B2A2"/>
<dbReference type="EMBL" id="FQNF01000055">
    <property type="protein sequence ID" value="SGZ40584.1"/>
    <property type="molecule type" value="Genomic_DNA"/>
</dbReference>
<dbReference type="GO" id="GO:0003723">
    <property type="term" value="F:RNA binding"/>
    <property type="evidence" value="ECO:0007669"/>
    <property type="project" value="TreeGrafter"/>
</dbReference>
<accession>A0A1L0B2A2</accession>
<dbReference type="Gene3D" id="1.20.120.1080">
    <property type="match status" value="1"/>
</dbReference>
<dbReference type="PANTHER" id="PTHR18934">
    <property type="entry name" value="ATP-DEPENDENT RNA HELICASE"/>
    <property type="match status" value="1"/>
</dbReference>
<evidence type="ECO:0000256" key="2">
    <source>
        <dbReference type="ARBA" id="ARBA00022664"/>
    </source>
</evidence>
<comment type="catalytic activity">
    <reaction evidence="8">
        <text>ATP + H2O = ADP + phosphate + H(+)</text>
        <dbReference type="Rhea" id="RHEA:13065"/>
        <dbReference type="ChEBI" id="CHEBI:15377"/>
        <dbReference type="ChEBI" id="CHEBI:15378"/>
        <dbReference type="ChEBI" id="CHEBI:30616"/>
        <dbReference type="ChEBI" id="CHEBI:43474"/>
        <dbReference type="ChEBI" id="CHEBI:456216"/>
        <dbReference type="EC" id="3.6.4.13"/>
    </reaction>
</comment>
<protein>
    <recommendedName>
        <fullName evidence="1">RNA helicase</fullName>
        <ecNumber evidence="1">3.6.4.13</ecNumber>
    </recommendedName>
</protein>
<organism evidence="12 13">
    <name type="scientific">Hanseniaspora guilliermondii</name>
    <dbReference type="NCBI Taxonomy" id="56406"/>
    <lineage>
        <taxon>Eukaryota</taxon>
        <taxon>Fungi</taxon>
        <taxon>Dikarya</taxon>
        <taxon>Ascomycota</taxon>
        <taxon>Saccharomycotina</taxon>
        <taxon>Saccharomycetes</taxon>
        <taxon>Saccharomycodales</taxon>
        <taxon>Saccharomycodaceae</taxon>
        <taxon>Hanseniaspora</taxon>
    </lineage>
</organism>
<evidence type="ECO:0000256" key="1">
    <source>
        <dbReference type="ARBA" id="ARBA00012552"/>
    </source>
</evidence>
<dbReference type="SMART" id="SM00487">
    <property type="entry name" value="DEXDc"/>
    <property type="match status" value="1"/>
</dbReference>
<dbReference type="GO" id="GO:0006397">
    <property type="term" value="P:mRNA processing"/>
    <property type="evidence" value="ECO:0007669"/>
    <property type="project" value="UniProtKB-KW"/>
</dbReference>
<dbReference type="SMART" id="SM00847">
    <property type="entry name" value="HA2"/>
    <property type="match status" value="1"/>
</dbReference>
<dbReference type="VEuPathDB" id="FungiDB:HGUI_02784"/>
<dbReference type="InterPro" id="IPR011709">
    <property type="entry name" value="DEAD-box_helicase_OB_fold"/>
</dbReference>
<keyword evidence="6" id="KW-0067">ATP-binding</keyword>
<dbReference type="Gene3D" id="3.40.50.300">
    <property type="entry name" value="P-loop containing nucleotide triphosphate hydrolases"/>
    <property type="match status" value="2"/>
</dbReference>
<dbReference type="GO" id="GO:0005524">
    <property type="term" value="F:ATP binding"/>
    <property type="evidence" value="ECO:0007669"/>
    <property type="project" value="UniProtKB-KW"/>
</dbReference>
<evidence type="ECO:0000256" key="8">
    <source>
        <dbReference type="ARBA" id="ARBA00047984"/>
    </source>
</evidence>